<evidence type="ECO:0000313" key="3">
    <source>
        <dbReference type="Proteomes" id="UP000295192"/>
    </source>
</evidence>
<dbReference type="InterPro" id="IPR036928">
    <property type="entry name" value="AS_sf"/>
</dbReference>
<protein>
    <recommendedName>
        <fullName evidence="1">Amidase domain-containing protein</fullName>
    </recommendedName>
</protein>
<dbReference type="Proteomes" id="UP000295192">
    <property type="component" value="Unassembled WGS sequence"/>
</dbReference>
<dbReference type="Gene3D" id="3.90.1300.10">
    <property type="entry name" value="Amidase signature (AS) domain"/>
    <property type="match status" value="1"/>
</dbReference>
<evidence type="ECO:0000259" key="1">
    <source>
        <dbReference type="Pfam" id="PF01425"/>
    </source>
</evidence>
<feature type="domain" description="Amidase" evidence="1">
    <location>
        <begin position="2"/>
        <end position="268"/>
    </location>
</feature>
<dbReference type="OMA" id="FWMPSQL"/>
<name>A0A484BUA0_DRONA</name>
<sequence>MDVPGILTRSVSDCVEVLNTIAGPDAQDSTTIRKPYKKLQLPEIDQIDLRSLRIGIPKEYNCEGLSSEVLETWTKVADLLECAGASVRQVSLPHTAASIFVYSILNQCEVASNMARYDGIEYGHRAADERSTEQLYAQSRAEGFNQVVKTRILTGNFLLLRKNYDHYFEKALRVRRLIAEDFTKVFEPPTIKDQVDILLTPTTLTEAPVYKDFAALSNRDQCAVQDFCTQPANMAGIPAVSIPIRLSKAGLPLSLQLMSNNLNEQLLLTVARWIEAQLVCQRAGCAVYSVRTKERDPEAQPRNFVSIEDVTLSLQPNAAVVSSKAVCYVDACKANSDCRHIKACRDGQDQMPMAQVFTVSREVLWNLNITIEQKQQLWQQYKSAEEQDHWPAVQRLNATTFVVKCQRSNTFPAAHLHVTALANGLSTKKGTYACACRKLKIIVEPDNSLVMQDEICDHLLLVLAGILSSPQGKTIYGNFTKSLQTFWMPDKLETPLGETTHDDLRLSLSIIPSGDVDLSEDIYIFDDEFCVADTDLLPMPEELSDIIYDMDSTTAAHSVSNSCAPNDAQLLSNFDIYAEQQQDQHLELTDCNIELMDQYQLTDQIDLCSEDIELPLVSEPYNILTPQPIYAKAPPAATNQLPAIELPTIAVVKKAAIKASEIVDEVKTRKHPPLPAKRALIVNEPTCTTVVEAVGVAVQPALAYEAWLDYVIELLNSTIEPDPAPQPAISTRQILQTFHVHKETFSHLSKSFSAGIKRRPLHQVAVIDSGKHKGLSKYVWHFSASHTVKRIFSSRNLNLQLERCFERHALGHFVPYVRQTPTQASTQRRQRPVHAKLRLYMVKMVFDVEQQIRSGLYINWIPDALPRSNFGQMDVEFTLETRAPT</sequence>
<evidence type="ECO:0000313" key="2">
    <source>
        <dbReference type="EMBL" id="TDG52368.1"/>
    </source>
</evidence>
<dbReference type="OrthoDB" id="6506929at2759"/>
<organism evidence="2 3">
    <name type="scientific">Drosophila navojoa</name>
    <name type="common">Fruit fly</name>
    <dbReference type="NCBI Taxonomy" id="7232"/>
    <lineage>
        <taxon>Eukaryota</taxon>
        <taxon>Metazoa</taxon>
        <taxon>Ecdysozoa</taxon>
        <taxon>Arthropoda</taxon>
        <taxon>Hexapoda</taxon>
        <taxon>Insecta</taxon>
        <taxon>Pterygota</taxon>
        <taxon>Neoptera</taxon>
        <taxon>Endopterygota</taxon>
        <taxon>Diptera</taxon>
        <taxon>Brachycera</taxon>
        <taxon>Muscomorpha</taxon>
        <taxon>Ephydroidea</taxon>
        <taxon>Drosophilidae</taxon>
        <taxon>Drosophila</taxon>
    </lineage>
</organism>
<dbReference type="PANTHER" id="PTHR13518:SF1">
    <property type="entry name" value="C2ORF42 HOMOLOG"/>
    <property type="match status" value="1"/>
</dbReference>
<proteinExistence type="predicted"/>
<dbReference type="InterPro" id="IPR023631">
    <property type="entry name" value="Amidase_dom"/>
</dbReference>
<dbReference type="InterPro" id="IPR026049">
    <property type="entry name" value="C2orf42"/>
</dbReference>
<accession>A0A484BUA0</accession>
<dbReference type="AlphaFoldDB" id="A0A484BUA0"/>
<gene>
    <name evidence="2" type="ORF">AWZ03_001198</name>
</gene>
<dbReference type="STRING" id="7232.A0A484BUA0"/>
<dbReference type="EMBL" id="LSRL02000004">
    <property type="protein sequence ID" value="TDG52368.1"/>
    <property type="molecule type" value="Genomic_DNA"/>
</dbReference>
<dbReference type="PANTHER" id="PTHR13518">
    <property type="entry name" value="PUTATIVE TREBLE-CLEF ZINC-FINGER C2ORF42 FAMILY MEMBER"/>
    <property type="match status" value="1"/>
</dbReference>
<reference evidence="2 3" key="1">
    <citation type="journal article" date="2019" name="J. Hered.">
        <title>An Improved Genome Assembly for Drosophila navojoa, the Basal Species in the mojavensis Cluster.</title>
        <authorList>
            <person name="Vanderlinde T."/>
            <person name="Dupim E.G."/>
            <person name="Nazario-Yepiz N.O."/>
            <person name="Carvalho A.B."/>
        </authorList>
    </citation>
    <scope>NUCLEOTIDE SEQUENCE [LARGE SCALE GENOMIC DNA]</scope>
    <source>
        <strain evidence="2">Navoj_Jal97</strain>
        <tissue evidence="2">Whole organism</tissue>
    </source>
</reference>
<dbReference type="SUPFAM" id="SSF75304">
    <property type="entry name" value="Amidase signature (AS) enzymes"/>
    <property type="match status" value="1"/>
</dbReference>
<comment type="caution">
    <text evidence="2">The sequence shown here is derived from an EMBL/GenBank/DDBJ whole genome shotgun (WGS) entry which is preliminary data.</text>
</comment>
<keyword evidence="3" id="KW-1185">Reference proteome</keyword>
<dbReference type="Pfam" id="PF01425">
    <property type="entry name" value="Amidase"/>
    <property type="match status" value="1"/>
</dbReference>
<dbReference type="GO" id="GO:0005634">
    <property type="term" value="C:nucleus"/>
    <property type="evidence" value="ECO:0007669"/>
    <property type="project" value="TreeGrafter"/>
</dbReference>